<feature type="region of interest" description="Disordered" evidence="1">
    <location>
        <begin position="150"/>
        <end position="196"/>
    </location>
</feature>
<accession>A0A812NNR9</accession>
<dbReference type="AlphaFoldDB" id="A0A812NNR9"/>
<evidence type="ECO:0000256" key="1">
    <source>
        <dbReference type="SAM" id="MobiDB-lite"/>
    </source>
</evidence>
<feature type="region of interest" description="Disordered" evidence="1">
    <location>
        <begin position="203"/>
        <end position="222"/>
    </location>
</feature>
<protein>
    <submittedName>
        <fullName evidence="2">Uncharacterized protein</fullName>
    </submittedName>
</protein>
<reference evidence="2" key="1">
    <citation type="submission" date="2021-02" db="EMBL/GenBank/DDBJ databases">
        <authorList>
            <person name="Dougan E. K."/>
            <person name="Rhodes N."/>
            <person name="Thang M."/>
            <person name="Chan C."/>
        </authorList>
    </citation>
    <scope>NUCLEOTIDE SEQUENCE</scope>
</reference>
<gene>
    <name evidence="2" type="ORF">SNAT2548_LOCUS15816</name>
</gene>
<comment type="caution">
    <text evidence="2">The sequence shown here is derived from an EMBL/GenBank/DDBJ whole genome shotgun (WGS) entry which is preliminary data.</text>
</comment>
<dbReference type="Proteomes" id="UP000604046">
    <property type="component" value="Unassembled WGS sequence"/>
</dbReference>
<evidence type="ECO:0000313" key="2">
    <source>
        <dbReference type="EMBL" id="CAE7300638.1"/>
    </source>
</evidence>
<keyword evidence="3" id="KW-1185">Reference proteome</keyword>
<organism evidence="2 3">
    <name type="scientific">Symbiodinium natans</name>
    <dbReference type="NCBI Taxonomy" id="878477"/>
    <lineage>
        <taxon>Eukaryota</taxon>
        <taxon>Sar</taxon>
        <taxon>Alveolata</taxon>
        <taxon>Dinophyceae</taxon>
        <taxon>Suessiales</taxon>
        <taxon>Symbiodiniaceae</taxon>
        <taxon>Symbiodinium</taxon>
    </lineage>
</organism>
<proteinExistence type="predicted"/>
<name>A0A812NNR9_9DINO</name>
<dbReference type="EMBL" id="CAJNDS010002065">
    <property type="protein sequence ID" value="CAE7300638.1"/>
    <property type="molecule type" value="Genomic_DNA"/>
</dbReference>
<feature type="compositionally biased region" description="Polar residues" evidence="1">
    <location>
        <begin position="213"/>
        <end position="222"/>
    </location>
</feature>
<sequence>MVQAKLCACIAYCIRLANRSGNDSAAQCLWKVLHDLRPANECRPHAVKISLFDALSFGRTVDAENQAVDVATQTLDRTYSEAECKHWAETLVAHAMTEFKAATGDLVKRIQALQDENLKMLNLNGRVDMLDEALSVTCRKQVPWTRLQHPMEVSRSSHHPSSCEPPWPAASDRSTEAARAPAVVPEKTLQEMKDAEHCRKRALKAERRRQRQATEVQMDSSI</sequence>
<evidence type="ECO:0000313" key="3">
    <source>
        <dbReference type="Proteomes" id="UP000604046"/>
    </source>
</evidence>